<keyword evidence="4 6" id="KW-0472">Membrane</keyword>
<feature type="transmembrane region" description="Helical" evidence="6">
    <location>
        <begin position="81"/>
        <end position="103"/>
    </location>
</feature>
<feature type="domain" description="Rhodopsin" evidence="7">
    <location>
        <begin position="28"/>
        <end position="245"/>
    </location>
</feature>
<comment type="caution">
    <text evidence="8">The sequence shown here is derived from an EMBL/GenBank/DDBJ whole genome shotgun (WGS) entry which is preliminary data.</text>
</comment>
<feature type="transmembrane region" description="Helical" evidence="6">
    <location>
        <begin position="192"/>
        <end position="214"/>
    </location>
</feature>
<keyword evidence="2 6" id="KW-0812">Transmembrane</keyword>
<evidence type="ECO:0000259" key="7">
    <source>
        <dbReference type="Pfam" id="PF20684"/>
    </source>
</evidence>
<sequence>MSDLSPLAQIRIACGTSTGVATLTTISRIIVRTRKSQLWVDDVLAIFSMCTLIVQLVASLINPSKAPGAPQDHDNGAVRYYLISNMFYAVIWSARLSILFSIIRITRGFRPNRHLAIAAALFLLAWVVLTAQLYWECETETAWKHAEIPQCKLDRVVAICQLITDIISDGILLAVPVRLVMIIQDNKLRYRLILIFGTCVITTIASFVHAAFLFEVKEVPIMIAAVIESAISLVVCNIPILATAIVKMQQHHDDTILAPHSNTVPRFWGEHEGSPINGGNIKHCPLPLSSLQNRIPAVLSI</sequence>
<accession>A0A9P6C2C2</accession>
<dbReference type="EMBL" id="MU151258">
    <property type="protein sequence ID" value="KAF9446198.1"/>
    <property type="molecule type" value="Genomic_DNA"/>
</dbReference>
<comment type="similarity">
    <text evidence="5">Belongs to the SAT4 family.</text>
</comment>
<dbReference type="PANTHER" id="PTHR33048:SF19">
    <property type="entry name" value="MEMBRANE PROTEIN PTH11-LIKE, PUTATIVE (AFU_ORTHOLOGUE AFUA_1G14080)-RELATED"/>
    <property type="match status" value="1"/>
</dbReference>
<dbReference type="Proteomes" id="UP000807342">
    <property type="component" value="Unassembled WGS sequence"/>
</dbReference>
<feature type="transmembrane region" description="Helical" evidence="6">
    <location>
        <begin position="155"/>
        <end position="180"/>
    </location>
</feature>
<dbReference type="Pfam" id="PF20684">
    <property type="entry name" value="Fung_rhodopsin"/>
    <property type="match status" value="1"/>
</dbReference>
<evidence type="ECO:0000256" key="1">
    <source>
        <dbReference type="ARBA" id="ARBA00004141"/>
    </source>
</evidence>
<evidence type="ECO:0000256" key="4">
    <source>
        <dbReference type="ARBA" id="ARBA00023136"/>
    </source>
</evidence>
<keyword evidence="9" id="KW-1185">Reference proteome</keyword>
<feature type="transmembrane region" description="Helical" evidence="6">
    <location>
        <begin position="43"/>
        <end position="61"/>
    </location>
</feature>
<dbReference type="OrthoDB" id="444631at2759"/>
<keyword evidence="3 6" id="KW-1133">Transmembrane helix</keyword>
<evidence type="ECO:0000256" key="6">
    <source>
        <dbReference type="SAM" id="Phobius"/>
    </source>
</evidence>
<name>A0A9P6C2C2_9AGAR</name>
<feature type="transmembrane region" description="Helical" evidence="6">
    <location>
        <begin position="220"/>
        <end position="242"/>
    </location>
</feature>
<dbReference type="PANTHER" id="PTHR33048">
    <property type="entry name" value="PTH11-LIKE INTEGRAL MEMBRANE PROTEIN (AFU_ORTHOLOGUE AFUA_5G11245)"/>
    <property type="match status" value="1"/>
</dbReference>
<comment type="subcellular location">
    <subcellularLocation>
        <location evidence="1">Membrane</location>
        <topology evidence="1">Multi-pass membrane protein</topology>
    </subcellularLocation>
</comment>
<evidence type="ECO:0000313" key="9">
    <source>
        <dbReference type="Proteomes" id="UP000807342"/>
    </source>
</evidence>
<feature type="transmembrane region" description="Helical" evidence="6">
    <location>
        <begin position="6"/>
        <end position="31"/>
    </location>
</feature>
<organism evidence="8 9">
    <name type="scientific">Macrolepiota fuliginosa MF-IS2</name>
    <dbReference type="NCBI Taxonomy" id="1400762"/>
    <lineage>
        <taxon>Eukaryota</taxon>
        <taxon>Fungi</taxon>
        <taxon>Dikarya</taxon>
        <taxon>Basidiomycota</taxon>
        <taxon>Agaricomycotina</taxon>
        <taxon>Agaricomycetes</taxon>
        <taxon>Agaricomycetidae</taxon>
        <taxon>Agaricales</taxon>
        <taxon>Agaricineae</taxon>
        <taxon>Agaricaceae</taxon>
        <taxon>Macrolepiota</taxon>
    </lineage>
</organism>
<evidence type="ECO:0000256" key="2">
    <source>
        <dbReference type="ARBA" id="ARBA00022692"/>
    </source>
</evidence>
<dbReference type="InterPro" id="IPR049326">
    <property type="entry name" value="Rhodopsin_dom_fungi"/>
</dbReference>
<reference evidence="8" key="1">
    <citation type="submission" date="2020-11" db="EMBL/GenBank/DDBJ databases">
        <authorList>
            <consortium name="DOE Joint Genome Institute"/>
            <person name="Ahrendt S."/>
            <person name="Riley R."/>
            <person name="Andreopoulos W."/>
            <person name="Labutti K."/>
            <person name="Pangilinan J."/>
            <person name="Ruiz-Duenas F.J."/>
            <person name="Barrasa J.M."/>
            <person name="Sanchez-Garcia M."/>
            <person name="Camarero S."/>
            <person name="Miyauchi S."/>
            <person name="Serrano A."/>
            <person name="Linde D."/>
            <person name="Babiker R."/>
            <person name="Drula E."/>
            <person name="Ayuso-Fernandez I."/>
            <person name="Pacheco R."/>
            <person name="Padilla G."/>
            <person name="Ferreira P."/>
            <person name="Barriuso J."/>
            <person name="Kellner H."/>
            <person name="Castanera R."/>
            <person name="Alfaro M."/>
            <person name="Ramirez L."/>
            <person name="Pisabarro A.G."/>
            <person name="Kuo A."/>
            <person name="Tritt A."/>
            <person name="Lipzen A."/>
            <person name="He G."/>
            <person name="Yan M."/>
            <person name="Ng V."/>
            <person name="Cullen D."/>
            <person name="Martin F."/>
            <person name="Rosso M.-N."/>
            <person name="Henrissat B."/>
            <person name="Hibbett D."/>
            <person name="Martinez A.T."/>
            <person name="Grigoriev I.V."/>
        </authorList>
    </citation>
    <scope>NUCLEOTIDE SEQUENCE</scope>
    <source>
        <strain evidence="8">MF-IS2</strain>
    </source>
</reference>
<proteinExistence type="inferred from homology"/>
<dbReference type="AlphaFoldDB" id="A0A9P6C2C2"/>
<gene>
    <name evidence="8" type="ORF">P691DRAFT_761838</name>
</gene>
<evidence type="ECO:0000313" key="8">
    <source>
        <dbReference type="EMBL" id="KAF9446198.1"/>
    </source>
</evidence>
<evidence type="ECO:0000256" key="3">
    <source>
        <dbReference type="ARBA" id="ARBA00022989"/>
    </source>
</evidence>
<dbReference type="InterPro" id="IPR052337">
    <property type="entry name" value="SAT4-like"/>
</dbReference>
<feature type="transmembrane region" description="Helical" evidence="6">
    <location>
        <begin position="115"/>
        <end position="135"/>
    </location>
</feature>
<evidence type="ECO:0000256" key="5">
    <source>
        <dbReference type="ARBA" id="ARBA00038359"/>
    </source>
</evidence>
<protein>
    <recommendedName>
        <fullName evidence="7">Rhodopsin domain-containing protein</fullName>
    </recommendedName>
</protein>
<dbReference type="GO" id="GO:0016020">
    <property type="term" value="C:membrane"/>
    <property type="evidence" value="ECO:0007669"/>
    <property type="project" value="UniProtKB-SubCell"/>
</dbReference>